<dbReference type="EMBL" id="BTCM01000004">
    <property type="protein sequence ID" value="GMK57563.1"/>
    <property type="molecule type" value="Genomic_DNA"/>
</dbReference>
<feature type="region of interest" description="Disordered" evidence="1">
    <location>
        <begin position="244"/>
        <end position="269"/>
    </location>
</feature>
<organism evidence="2 3">
    <name type="scientific">Cutaneotrichosporon spelunceum</name>
    <dbReference type="NCBI Taxonomy" id="1672016"/>
    <lineage>
        <taxon>Eukaryota</taxon>
        <taxon>Fungi</taxon>
        <taxon>Dikarya</taxon>
        <taxon>Basidiomycota</taxon>
        <taxon>Agaricomycotina</taxon>
        <taxon>Tremellomycetes</taxon>
        <taxon>Trichosporonales</taxon>
        <taxon>Trichosporonaceae</taxon>
        <taxon>Cutaneotrichosporon</taxon>
    </lineage>
</organism>
<feature type="compositionally biased region" description="Pro residues" evidence="1">
    <location>
        <begin position="78"/>
        <end position="94"/>
    </location>
</feature>
<reference evidence="2" key="2">
    <citation type="submission" date="2023-06" db="EMBL/GenBank/DDBJ databases">
        <authorList>
            <person name="Kobayashi Y."/>
            <person name="Kayamori A."/>
            <person name="Aoki K."/>
            <person name="Shiwa Y."/>
            <person name="Fujita N."/>
            <person name="Sugita T."/>
            <person name="Iwasaki W."/>
            <person name="Tanaka N."/>
            <person name="Takashima M."/>
        </authorList>
    </citation>
    <scope>NUCLEOTIDE SEQUENCE</scope>
    <source>
        <strain evidence="2">HIS016</strain>
    </source>
</reference>
<keyword evidence="3" id="KW-1185">Reference proteome</keyword>
<evidence type="ECO:0000256" key="1">
    <source>
        <dbReference type="SAM" id="MobiDB-lite"/>
    </source>
</evidence>
<evidence type="ECO:0000313" key="2">
    <source>
        <dbReference type="EMBL" id="GMK57563.1"/>
    </source>
</evidence>
<dbReference type="AlphaFoldDB" id="A0AAD3YCW0"/>
<dbReference type="Proteomes" id="UP001222932">
    <property type="component" value="Unassembled WGS sequence"/>
</dbReference>
<feature type="region of interest" description="Disordered" evidence="1">
    <location>
        <begin position="468"/>
        <end position="492"/>
    </location>
</feature>
<reference evidence="2" key="1">
    <citation type="journal article" date="2023" name="BMC Genomics">
        <title>Chromosome-level genome assemblies of Cutaneotrichosporon spp. (Trichosporonales, Basidiomycota) reveal imbalanced evolution between nucleotide sequences and chromosome synteny.</title>
        <authorList>
            <person name="Kobayashi Y."/>
            <person name="Kayamori A."/>
            <person name="Aoki K."/>
            <person name="Shiwa Y."/>
            <person name="Matsutani M."/>
            <person name="Fujita N."/>
            <person name="Sugita T."/>
            <person name="Iwasaki W."/>
            <person name="Tanaka N."/>
            <person name="Takashima M."/>
        </authorList>
    </citation>
    <scope>NUCLEOTIDE SEQUENCE</scope>
    <source>
        <strain evidence="2">HIS016</strain>
    </source>
</reference>
<comment type="caution">
    <text evidence="2">The sequence shown here is derived from an EMBL/GenBank/DDBJ whole genome shotgun (WGS) entry which is preliminary data.</text>
</comment>
<name>A0AAD3YCW0_9TREE</name>
<feature type="compositionally biased region" description="Basic and acidic residues" evidence="1">
    <location>
        <begin position="109"/>
        <end position="119"/>
    </location>
</feature>
<feature type="compositionally biased region" description="Low complexity" evidence="1">
    <location>
        <begin position="122"/>
        <end position="145"/>
    </location>
</feature>
<evidence type="ECO:0000313" key="3">
    <source>
        <dbReference type="Proteomes" id="UP001222932"/>
    </source>
</evidence>
<protein>
    <submittedName>
        <fullName evidence="2">Uncharacterized protein</fullName>
    </submittedName>
</protein>
<sequence>MLVPLVLRNIVLPYLRSGSHAGVAAAHQRRWVASSTAAVAAHAHARVEVVERDDVHWNPFRVSPRLEQVLPVHRRPPNKPPSEPPSPAAPPPQAEAPEPASNPELEQPEQPRKEEERRRVPGGRVSRSTSKSSLAAPTSTSSAPPNAKTRRRSTPPQKPTDVDLSRAHIKHRAIAIPVPLRKLLDAKLFRAAVFSLLETPEWMNDEDLVLAVVDRLENKGALQLAHRLRRTLEMGAVAGTDGRVRLWSDPAPKNRPRAPPDNRVPLVPRRAYPEPTEQGRRTHHWNLLLTQWLTVRHHIPYASPFPRQRPDGHTSAPARLRRLRDVLHTIDKLRATRGFVPDRVTANIVLKAYLSCLARGTAGEGRDAHPLPFRAGLRAEDLREVFRLIAASIEKGLDQGLVVRDGDKRERKSKVPLADLDILEKFDAHVSYEAHVQPFTRMMARAMTRVGDHRGRAALEKWGETMRERIHKLQESGEASGEELSAKGKGEE</sequence>
<proteinExistence type="predicted"/>
<feature type="compositionally biased region" description="Low complexity" evidence="1">
    <location>
        <begin position="95"/>
        <end position="105"/>
    </location>
</feature>
<feature type="region of interest" description="Disordered" evidence="1">
    <location>
        <begin position="68"/>
        <end position="166"/>
    </location>
</feature>
<accession>A0AAD3YCW0</accession>
<gene>
    <name evidence="2" type="ORF">CspeluHIS016_0403970</name>
</gene>